<reference evidence="2 4" key="2">
    <citation type="submission" date="2018-06" db="EMBL/GenBank/DDBJ databases">
        <authorList>
            <consortium name="Pathogen Informatics"/>
            <person name="Doyle S."/>
        </authorList>
    </citation>
    <scope>NUCLEOTIDE SEQUENCE [LARGE SCALE GENOMIC DNA]</scope>
    <source>
        <strain evidence="2 4">NCTC13560</strain>
    </source>
</reference>
<evidence type="ECO:0000313" key="4">
    <source>
        <dbReference type="Proteomes" id="UP000255231"/>
    </source>
</evidence>
<dbReference type="InterPro" id="IPR029044">
    <property type="entry name" value="Nucleotide-diphossugar_trans"/>
</dbReference>
<reference evidence="1 3" key="1">
    <citation type="submission" date="2017-01" db="EMBL/GenBank/DDBJ databases">
        <authorList>
            <person name="Varghese N."/>
            <person name="Submissions S."/>
        </authorList>
    </citation>
    <scope>NUCLEOTIDE SEQUENCE [LARGE SCALE GENOMIC DNA]</scope>
    <source>
        <strain evidence="1 3">ATCC 27950</strain>
    </source>
</reference>
<proteinExistence type="predicted"/>
<dbReference type="Proteomes" id="UP000185725">
    <property type="component" value="Unassembled WGS sequence"/>
</dbReference>
<dbReference type="GeneID" id="303675269"/>
<dbReference type="GO" id="GO:0016740">
    <property type="term" value="F:transferase activity"/>
    <property type="evidence" value="ECO:0007669"/>
    <property type="project" value="UniProtKB-KW"/>
</dbReference>
<dbReference type="EMBL" id="UFVS01000001">
    <property type="protein sequence ID" value="SUX41724.1"/>
    <property type="molecule type" value="Genomic_DNA"/>
</dbReference>
<dbReference type="RefSeq" id="WP_076562113.1">
    <property type="nucleotide sequence ID" value="NZ_CP033929.1"/>
</dbReference>
<gene>
    <name evidence="2" type="ORF">NCTC13560_00524</name>
    <name evidence="1" type="ORF">SAMN05421682_11383</name>
</gene>
<dbReference type="AlphaFoldDB" id="A0A381F5I8"/>
<evidence type="ECO:0000313" key="2">
    <source>
        <dbReference type="EMBL" id="SUX41724.1"/>
    </source>
</evidence>
<keyword evidence="2" id="KW-0808">Transferase</keyword>
<dbReference type="Proteomes" id="UP000255231">
    <property type="component" value="Unassembled WGS sequence"/>
</dbReference>
<accession>A0A381F5I8</accession>
<name>A0A381F5I8_9FLAO</name>
<keyword evidence="3" id="KW-1185">Reference proteome</keyword>
<organism evidence="2 4">
    <name type="scientific">Chryseobacterium indoltheticum</name>
    <dbReference type="NCBI Taxonomy" id="254"/>
    <lineage>
        <taxon>Bacteria</taxon>
        <taxon>Pseudomonadati</taxon>
        <taxon>Bacteroidota</taxon>
        <taxon>Flavobacteriia</taxon>
        <taxon>Flavobacteriales</taxon>
        <taxon>Weeksellaceae</taxon>
        <taxon>Chryseobacterium group</taxon>
        <taxon>Chryseobacterium</taxon>
    </lineage>
</organism>
<evidence type="ECO:0000313" key="1">
    <source>
        <dbReference type="EMBL" id="SIR15236.1"/>
    </source>
</evidence>
<protein>
    <submittedName>
        <fullName evidence="2">Fucose 4-O-acetylase and related acetyltransferases</fullName>
    </submittedName>
</protein>
<dbReference type="EMBL" id="FTMF01000013">
    <property type="protein sequence ID" value="SIR15236.1"/>
    <property type="molecule type" value="Genomic_DNA"/>
</dbReference>
<evidence type="ECO:0000313" key="3">
    <source>
        <dbReference type="Proteomes" id="UP000185725"/>
    </source>
</evidence>
<dbReference type="SUPFAM" id="SSF53448">
    <property type="entry name" value="Nucleotide-diphospho-sugar transferases"/>
    <property type="match status" value="1"/>
</dbReference>
<sequence length="294" mass="34833">MIQKLYANTIGKYGKIYSLIRFLLRNYYNFIFPLHVQLKKKHSLSNDDKIIVSLTSFPKRINKVWMVIETMFNQTHKPDKIVLTLSELQFPDKKLPQKLLEQTQRGLEIIWTKDDIRSHKKYYYTMQKYPNSIVITADDDILYEKSLIEKLIEFHQKYPNYILCNSGALKIGENYLNWKRLFFQPTQPAFNVMQLGGTGTLYPPHSLYKDVFRKDIFLETCPLADDIWLNAMTVLNDKKIVITDYGYWQMPILYKDNDTLHSVNNGENQNTQQISNLIKKYGKEFESKFIVNEE</sequence>